<name>A0A1P9WYG1_9BACT</name>
<organism evidence="1 2">
    <name type="scientific">Spirosoma montaniterrae</name>
    <dbReference type="NCBI Taxonomy" id="1178516"/>
    <lineage>
        <taxon>Bacteria</taxon>
        <taxon>Pseudomonadati</taxon>
        <taxon>Bacteroidota</taxon>
        <taxon>Cytophagia</taxon>
        <taxon>Cytophagales</taxon>
        <taxon>Cytophagaceae</taxon>
        <taxon>Spirosoma</taxon>
    </lineage>
</organism>
<proteinExistence type="predicted"/>
<keyword evidence="2" id="KW-1185">Reference proteome</keyword>
<sequence>MATSVSASTYHQIKQFVSEVIPPLDATELTVSTKQQDDELQRLIDGCREEQFFFIVNLQEVSLEHAHGWAEMGYPDIGLTFRDYLNMIPNKALSELMFILGKQAYRLSARLGIVRFMKPKYISQVPLRHKNGTVYLCKRTISAWQLSNKGLIIKYLSEFTLLKPYEGEALNPRFHGLDEAVKESFKRMVSQVFAQLPISKNPYSPREQQILKLYVDHPDTVLSASAIADIMQTKPATIQAYNKSIIEKTRRHFTDELPVQTARDVAFFLRRNGLLG</sequence>
<evidence type="ECO:0000313" key="1">
    <source>
        <dbReference type="EMBL" id="AQG80383.1"/>
    </source>
</evidence>
<dbReference type="EMBL" id="CP014263">
    <property type="protein sequence ID" value="AQG80383.1"/>
    <property type="molecule type" value="Genomic_DNA"/>
</dbReference>
<evidence type="ECO:0000313" key="2">
    <source>
        <dbReference type="Proteomes" id="UP000187941"/>
    </source>
</evidence>
<dbReference type="AlphaFoldDB" id="A0A1P9WYG1"/>
<gene>
    <name evidence="1" type="ORF">AWR27_14265</name>
</gene>
<protein>
    <submittedName>
        <fullName evidence="1">Uncharacterized protein</fullName>
    </submittedName>
</protein>
<dbReference type="KEGG" id="smon:AWR27_14265"/>
<dbReference type="RefSeq" id="WP_077131810.1">
    <property type="nucleotide sequence ID" value="NZ_CP014263.1"/>
</dbReference>
<dbReference type="Gene3D" id="1.10.10.10">
    <property type="entry name" value="Winged helix-like DNA-binding domain superfamily/Winged helix DNA-binding domain"/>
    <property type="match status" value="1"/>
</dbReference>
<accession>A0A1P9WYG1</accession>
<dbReference type="OrthoDB" id="964130at2"/>
<dbReference type="InterPro" id="IPR036388">
    <property type="entry name" value="WH-like_DNA-bd_sf"/>
</dbReference>
<dbReference type="Proteomes" id="UP000187941">
    <property type="component" value="Chromosome"/>
</dbReference>
<reference evidence="1 2" key="1">
    <citation type="submission" date="2016-01" db="EMBL/GenBank/DDBJ databases">
        <authorList>
            <person name="Oliw E.H."/>
        </authorList>
    </citation>
    <scope>NUCLEOTIDE SEQUENCE [LARGE SCALE GENOMIC DNA]</scope>
    <source>
        <strain evidence="1 2">DY10</strain>
    </source>
</reference>